<dbReference type="SUPFAM" id="SSF52087">
    <property type="entry name" value="CRAL/TRIO domain"/>
    <property type="match status" value="1"/>
</dbReference>
<evidence type="ECO:0000313" key="3">
    <source>
        <dbReference type="EMBL" id="KAA0165982.1"/>
    </source>
</evidence>
<sequence length="752" mass="73969">MRISVSFRTESNDIAFGAFSRLDGATTELRATARVDAHVLPQFFETAQQERDVTVALLFDNSYSYLTAKTLRVTVCVETAPPAGEHAGGGFLLTRFGAAKLRRRRAEDDVLEVDLPGGGIGYMHASNCVEVPHGVAGSRFELDAIASVVRLAGGAAAAEAAAAAARDAAALAVYKPEEGATSQAPAPADAPDASGTAASAASAASAAAMDLAGRIASGAASALRTATATASSALAAAHSGPLSTVAAWLDDLPAASGSAIAAPASAIIGTASLRVARRFLLHHGWQTRPAAAALLAAARWRAAARAAGTSVADVSRALAAMPVFCPGRDAHGRLVLAVRMAAPGGAALASAGSAARGPDRLAALVCGLEAVGGLALRQLQPAAAAESRLRGTEFALAAPRGPDAAPADEASSSASAAAAPATSAAAAAPPAPVLSGGITLVVDFTGASSAELSTSFFQRAAATLLLRYPGAVDQCLLLAAPSAVRALWAAVGSRLPPWVAAGVSMLPPSSTEEGIAALQSRLPPAAMHALLHQYPDCASLGRAAAALQPEGKPPLSAWGVPGEAALVLAAAGRAEEVSRALRVRAEAAAVASDAVGRAVAHSAPAAATAAAAAGKAAASGAEVEGGATAGPGAASRGLRAGNRSSLDGGSGDVDNDDDDDDDVDADLSIVAAAAASAPTGPGVARPGHLSRVSDAPPPADSPASDAVEVVQWGSLSSDDAPAAAARGGELLAQAMDEPAPLADALGDDEVSV</sequence>
<dbReference type="AlphaFoldDB" id="A0A5A8DKT7"/>
<organism evidence="3 4">
    <name type="scientific">Cafeteria roenbergensis</name>
    <name type="common">Marine flagellate</name>
    <dbReference type="NCBI Taxonomy" id="33653"/>
    <lineage>
        <taxon>Eukaryota</taxon>
        <taxon>Sar</taxon>
        <taxon>Stramenopiles</taxon>
        <taxon>Bigyra</taxon>
        <taxon>Opalozoa</taxon>
        <taxon>Bicosoecida</taxon>
        <taxon>Cafeteriaceae</taxon>
        <taxon>Cafeteria</taxon>
    </lineage>
</organism>
<name>A0A5A8DKT7_CAFRO</name>
<accession>A0A5A8DKT7</accession>
<dbReference type="Gene3D" id="3.40.525.10">
    <property type="entry name" value="CRAL-TRIO lipid binding domain"/>
    <property type="match status" value="1"/>
</dbReference>
<evidence type="ECO:0000259" key="2">
    <source>
        <dbReference type="PROSITE" id="PS50191"/>
    </source>
</evidence>
<feature type="domain" description="CRAL-TRIO" evidence="2">
    <location>
        <begin position="327"/>
        <end position="536"/>
    </location>
</feature>
<feature type="compositionally biased region" description="Low complexity" evidence="1">
    <location>
        <begin position="666"/>
        <end position="677"/>
    </location>
</feature>
<feature type="region of interest" description="Disordered" evidence="1">
    <location>
        <begin position="623"/>
        <end position="706"/>
    </location>
</feature>
<feature type="compositionally biased region" description="Acidic residues" evidence="1">
    <location>
        <begin position="653"/>
        <end position="665"/>
    </location>
</feature>
<reference evidence="3 4" key="1">
    <citation type="submission" date="2019-07" db="EMBL/GenBank/DDBJ databases">
        <title>Genomes of Cafeteria roenbergensis.</title>
        <authorList>
            <person name="Fischer M.G."/>
            <person name="Hackl T."/>
            <person name="Roman M."/>
        </authorList>
    </citation>
    <scope>NUCLEOTIDE SEQUENCE [LARGE SCALE GENOMIC DNA]</scope>
    <source>
        <strain evidence="3 4">Cflag</strain>
    </source>
</reference>
<dbReference type="InterPro" id="IPR036865">
    <property type="entry name" value="CRAL-TRIO_dom_sf"/>
</dbReference>
<dbReference type="Gene3D" id="2.60.120.680">
    <property type="entry name" value="GOLD domain"/>
    <property type="match status" value="1"/>
</dbReference>
<protein>
    <recommendedName>
        <fullName evidence="2">CRAL-TRIO domain-containing protein</fullName>
    </recommendedName>
</protein>
<gene>
    <name evidence="3" type="ORF">FNF31_01596</name>
</gene>
<evidence type="ECO:0000313" key="4">
    <source>
        <dbReference type="Proteomes" id="UP000325113"/>
    </source>
</evidence>
<dbReference type="Proteomes" id="UP000325113">
    <property type="component" value="Unassembled WGS sequence"/>
</dbReference>
<dbReference type="Pfam" id="PF00650">
    <property type="entry name" value="CRAL_TRIO"/>
    <property type="match status" value="1"/>
</dbReference>
<dbReference type="PROSITE" id="PS50191">
    <property type="entry name" value="CRAL_TRIO"/>
    <property type="match status" value="1"/>
</dbReference>
<feature type="compositionally biased region" description="Low complexity" evidence="1">
    <location>
        <begin position="623"/>
        <end position="637"/>
    </location>
</feature>
<dbReference type="InterPro" id="IPR001251">
    <property type="entry name" value="CRAL-TRIO_dom"/>
</dbReference>
<proteinExistence type="predicted"/>
<dbReference type="EMBL" id="VLTM01000010">
    <property type="protein sequence ID" value="KAA0165982.1"/>
    <property type="molecule type" value="Genomic_DNA"/>
</dbReference>
<comment type="caution">
    <text evidence="3">The sequence shown here is derived from an EMBL/GenBank/DDBJ whole genome shotgun (WGS) entry which is preliminary data.</text>
</comment>
<evidence type="ECO:0000256" key="1">
    <source>
        <dbReference type="SAM" id="MobiDB-lite"/>
    </source>
</evidence>